<dbReference type="EMBL" id="ABCK01000027">
    <property type="protein sequence ID" value="EDM25587.1"/>
    <property type="molecule type" value="Genomic_DNA"/>
</dbReference>
<dbReference type="PROSITE" id="PS51450">
    <property type="entry name" value="LRR"/>
    <property type="match status" value="1"/>
</dbReference>
<proteinExistence type="predicted"/>
<evidence type="ECO:0000313" key="4">
    <source>
        <dbReference type="EMBL" id="EDM25587.1"/>
    </source>
</evidence>
<dbReference type="OrthoDB" id="232968at2"/>
<dbReference type="PROSITE" id="PS51257">
    <property type="entry name" value="PROKAR_LIPOPROTEIN"/>
    <property type="match status" value="1"/>
</dbReference>
<sequence length="381" mass="43308">MFKTLFTSCLISLSCLQAADSQISKYSATINEYSSNTRSDVKKIEPSSDYSISIGKVIDQKTFAKICSDLKWITQLNTSYGNKNLESFAPLAKLTKLRYFEAINWTKSAETPIDLEPFESLTDLEELNFYATRITNTAALSKLTKLKKLSLYMSAVDDISFLSNLLEVEELDLYGFAHTFKDYAPLEKLVKLKKLNTYMNTQATNENMTVFSNLTQLEEFSSSNNDHITHIDFLSKASELVELNLKWCRKLNNINALKNCSKLKEVDLTDAPINSIAVLENKIHLKEIDLEGTKVTDLSPLKSCKQLQILNIAETAITDISALENCPNLKSLNLNKTKIKDLSHLHKSKYLRRLSYSLNIPNEEIEILKKLLPECKFRINN</sequence>
<evidence type="ECO:0000256" key="3">
    <source>
        <dbReference type="SAM" id="SignalP"/>
    </source>
</evidence>
<dbReference type="PANTHER" id="PTHR46652:SF3">
    <property type="entry name" value="LEUCINE-RICH REPEAT-CONTAINING PROTEIN 9"/>
    <property type="match status" value="1"/>
</dbReference>
<dbReference type="SUPFAM" id="SSF52058">
    <property type="entry name" value="L domain-like"/>
    <property type="match status" value="1"/>
</dbReference>
<feature type="signal peptide" evidence="3">
    <location>
        <begin position="1"/>
        <end position="18"/>
    </location>
</feature>
<dbReference type="Gene3D" id="3.80.10.10">
    <property type="entry name" value="Ribonuclease Inhibitor"/>
    <property type="match status" value="1"/>
</dbReference>
<dbReference type="InterPro" id="IPR050836">
    <property type="entry name" value="SDS22/Internalin_LRR"/>
</dbReference>
<dbReference type="AlphaFoldDB" id="A6DS12"/>
<dbReference type="InterPro" id="IPR025875">
    <property type="entry name" value="Leu-rich_rpt_4"/>
</dbReference>
<keyword evidence="1" id="KW-0433">Leucine-rich repeat</keyword>
<reference evidence="4 5" key="1">
    <citation type="journal article" date="2010" name="J. Bacteriol.">
        <title>Genome sequence of Lentisphaera araneosa HTCC2155T, the type species of the order Lentisphaerales in the phylum Lentisphaerae.</title>
        <authorList>
            <person name="Thrash J.C."/>
            <person name="Cho J.C."/>
            <person name="Vergin K.L."/>
            <person name="Morris R.M."/>
            <person name="Giovannoni S.J."/>
        </authorList>
    </citation>
    <scope>NUCLEOTIDE SEQUENCE [LARGE SCALE GENOMIC DNA]</scope>
    <source>
        <strain evidence="4 5">HTCC2155</strain>
    </source>
</reference>
<accession>A6DS12</accession>
<keyword evidence="5" id="KW-1185">Reference proteome</keyword>
<name>A6DS12_9BACT</name>
<dbReference type="InterPro" id="IPR032675">
    <property type="entry name" value="LRR_dom_sf"/>
</dbReference>
<keyword evidence="2" id="KW-0677">Repeat</keyword>
<feature type="chain" id="PRO_5002691391" evidence="3">
    <location>
        <begin position="19"/>
        <end position="381"/>
    </location>
</feature>
<dbReference type="InterPro" id="IPR001611">
    <property type="entry name" value="Leu-rich_rpt"/>
</dbReference>
<protein>
    <submittedName>
        <fullName evidence="4">Internalin A</fullName>
    </submittedName>
</protein>
<evidence type="ECO:0000256" key="2">
    <source>
        <dbReference type="ARBA" id="ARBA00022737"/>
    </source>
</evidence>
<dbReference type="STRING" id="313628.LNTAR_08191"/>
<comment type="caution">
    <text evidence="4">The sequence shown here is derived from an EMBL/GenBank/DDBJ whole genome shotgun (WGS) entry which is preliminary data.</text>
</comment>
<dbReference type="RefSeq" id="WP_007280630.1">
    <property type="nucleotide sequence ID" value="NZ_ABCK01000027.1"/>
</dbReference>
<dbReference type="eggNOG" id="COG4886">
    <property type="taxonomic scope" value="Bacteria"/>
</dbReference>
<dbReference type="Proteomes" id="UP000004947">
    <property type="component" value="Unassembled WGS sequence"/>
</dbReference>
<organism evidence="4 5">
    <name type="scientific">Lentisphaera araneosa HTCC2155</name>
    <dbReference type="NCBI Taxonomy" id="313628"/>
    <lineage>
        <taxon>Bacteria</taxon>
        <taxon>Pseudomonadati</taxon>
        <taxon>Lentisphaerota</taxon>
        <taxon>Lentisphaeria</taxon>
        <taxon>Lentisphaerales</taxon>
        <taxon>Lentisphaeraceae</taxon>
        <taxon>Lentisphaera</taxon>
    </lineage>
</organism>
<dbReference type="Pfam" id="PF12799">
    <property type="entry name" value="LRR_4"/>
    <property type="match status" value="1"/>
</dbReference>
<gene>
    <name evidence="4" type="ORF">LNTAR_08191</name>
</gene>
<keyword evidence="3" id="KW-0732">Signal</keyword>
<evidence type="ECO:0000256" key="1">
    <source>
        <dbReference type="ARBA" id="ARBA00022614"/>
    </source>
</evidence>
<dbReference type="PANTHER" id="PTHR46652">
    <property type="entry name" value="LEUCINE-RICH REPEAT AND IQ DOMAIN-CONTAINING PROTEIN 1-RELATED"/>
    <property type="match status" value="1"/>
</dbReference>
<evidence type="ECO:0000313" key="5">
    <source>
        <dbReference type="Proteomes" id="UP000004947"/>
    </source>
</evidence>